<keyword evidence="8" id="KW-1185">Reference proteome</keyword>
<feature type="domain" description="CobW C-terminal" evidence="6">
    <location>
        <begin position="220"/>
        <end position="303"/>
    </location>
</feature>
<dbReference type="Proteomes" id="UP000469440">
    <property type="component" value="Unassembled WGS sequence"/>
</dbReference>
<evidence type="ECO:0000256" key="1">
    <source>
        <dbReference type="ARBA" id="ARBA00022741"/>
    </source>
</evidence>
<dbReference type="PANTHER" id="PTHR13748">
    <property type="entry name" value="COBW-RELATED"/>
    <property type="match status" value="1"/>
</dbReference>
<organism evidence="7 8">
    <name type="scientific">Caproicibacter fermentans</name>
    <dbReference type="NCBI Taxonomy" id="2576756"/>
    <lineage>
        <taxon>Bacteria</taxon>
        <taxon>Bacillati</taxon>
        <taxon>Bacillota</taxon>
        <taxon>Clostridia</taxon>
        <taxon>Eubacteriales</taxon>
        <taxon>Acutalibacteraceae</taxon>
        <taxon>Caproicibacter</taxon>
    </lineage>
</organism>
<comment type="caution">
    <text evidence="7">The sequence shown here is derived from an EMBL/GenBank/DDBJ whole genome shotgun (WGS) entry which is preliminary data.</text>
</comment>
<evidence type="ECO:0000256" key="5">
    <source>
        <dbReference type="ARBA" id="ARBA00049117"/>
    </source>
</evidence>
<gene>
    <name evidence="7" type="ORF">CAFE_00440</name>
</gene>
<protein>
    <submittedName>
        <fullName evidence="7">CobW/HypB/UreG, nucleotide-binding domain</fullName>
    </submittedName>
</protein>
<dbReference type="InterPro" id="IPR036627">
    <property type="entry name" value="CobW-likC_sf"/>
</dbReference>
<dbReference type="OrthoDB" id="9808822at2"/>
<accession>A0A6N8HUF7</accession>
<dbReference type="InterPro" id="IPR003495">
    <property type="entry name" value="CobW/HypB/UreG_nucleotide-bd"/>
</dbReference>
<evidence type="ECO:0000259" key="6">
    <source>
        <dbReference type="SMART" id="SM00833"/>
    </source>
</evidence>
<evidence type="ECO:0000256" key="3">
    <source>
        <dbReference type="ARBA" id="ARBA00023186"/>
    </source>
</evidence>
<dbReference type="SUPFAM" id="SSF52540">
    <property type="entry name" value="P-loop containing nucleoside triphosphate hydrolases"/>
    <property type="match status" value="1"/>
</dbReference>
<dbReference type="AlphaFoldDB" id="A0A6N8HUF7"/>
<dbReference type="GO" id="GO:0005737">
    <property type="term" value="C:cytoplasm"/>
    <property type="evidence" value="ECO:0007669"/>
    <property type="project" value="TreeGrafter"/>
</dbReference>
<dbReference type="CDD" id="cd03112">
    <property type="entry name" value="CobW-like"/>
    <property type="match status" value="1"/>
</dbReference>
<dbReference type="EMBL" id="VWXL01000002">
    <property type="protein sequence ID" value="MVB09396.1"/>
    <property type="molecule type" value="Genomic_DNA"/>
</dbReference>
<evidence type="ECO:0000313" key="8">
    <source>
        <dbReference type="Proteomes" id="UP000469440"/>
    </source>
</evidence>
<dbReference type="Gene3D" id="3.30.1220.10">
    <property type="entry name" value="CobW-like, C-terminal domain"/>
    <property type="match status" value="1"/>
</dbReference>
<name>A0A6N8HUF7_9FIRM</name>
<evidence type="ECO:0000313" key="7">
    <source>
        <dbReference type="EMBL" id="MVB09396.1"/>
    </source>
</evidence>
<dbReference type="InterPro" id="IPR027417">
    <property type="entry name" value="P-loop_NTPase"/>
</dbReference>
<comment type="catalytic activity">
    <reaction evidence="5">
        <text>GTP + H2O = GDP + phosphate + H(+)</text>
        <dbReference type="Rhea" id="RHEA:19669"/>
        <dbReference type="ChEBI" id="CHEBI:15377"/>
        <dbReference type="ChEBI" id="CHEBI:15378"/>
        <dbReference type="ChEBI" id="CHEBI:37565"/>
        <dbReference type="ChEBI" id="CHEBI:43474"/>
        <dbReference type="ChEBI" id="CHEBI:58189"/>
    </reaction>
    <physiologicalReaction direction="left-to-right" evidence="5">
        <dbReference type="Rhea" id="RHEA:19670"/>
    </physiologicalReaction>
</comment>
<dbReference type="GO" id="GO:0000166">
    <property type="term" value="F:nucleotide binding"/>
    <property type="evidence" value="ECO:0007669"/>
    <property type="project" value="UniProtKB-KW"/>
</dbReference>
<dbReference type="Pfam" id="PF02492">
    <property type="entry name" value="cobW"/>
    <property type="match status" value="1"/>
</dbReference>
<dbReference type="GO" id="GO:0016787">
    <property type="term" value="F:hydrolase activity"/>
    <property type="evidence" value="ECO:0007669"/>
    <property type="project" value="UniProtKB-KW"/>
</dbReference>
<dbReference type="RefSeq" id="WP_156989448.1">
    <property type="nucleotide sequence ID" value="NZ_VWXL01000002.1"/>
</dbReference>
<dbReference type="PANTHER" id="PTHR13748:SF62">
    <property type="entry name" value="COBW DOMAIN-CONTAINING PROTEIN"/>
    <property type="match status" value="1"/>
</dbReference>
<dbReference type="SUPFAM" id="SSF90002">
    <property type="entry name" value="Hypothetical protein YjiA, C-terminal domain"/>
    <property type="match status" value="1"/>
</dbReference>
<comment type="similarity">
    <text evidence="4">Belongs to the SIMIBI class G3E GTPase family. ZNG1 subfamily.</text>
</comment>
<sequence>MDTKIGVISGFLGAGKTTLIQKLLKGTIPNEKVVLIENEFGEVGIDGKLFKQTGIRVQEINSGCICCTLAGDFSDALREVIRKYKPDRILIEPSGVGKLSEILPACRRIALRERGEVSFCITVVNALKYKMYAKNFSEFFFDQIENAKTIFLSRTQNVELDRLQEVEQSIREHNPKAAILTTPWEQISADRMLQLAENGIPLLIKNDELPEHHHHADETFQVWSVETPNLFSRDLLESALESLPKYGNILRAKGLVALKEGGWRQFDYVPSERNVQGAQPDFTGRICVIGENLDKPGLAALFQV</sequence>
<keyword evidence="1" id="KW-0547">Nucleotide-binding</keyword>
<keyword evidence="3" id="KW-0143">Chaperone</keyword>
<dbReference type="Pfam" id="PF07683">
    <property type="entry name" value="CobW_C"/>
    <property type="match status" value="1"/>
</dbReference>
<dbReference type="SMART" id="SM00833">
    <property type="entry name" value="CobW_C"/>
    <property type="match status" value="1"/>
</dbReference>
<reference evidence="7 8" key="1">
    <citation type="submission" date="2019-09" db="EMBL/GenBank/DDBJ databases">
        <title>Genome sequence of Clostridium sp. EA1.</title>
        <authorList>
            <person name="Poehlein A."/>
            <person name="Bengelsdorf F.R."/>
            <person name="Daniel R."/>
        </authorList>
    </citation>
    <scope>NUCLEOTIDE SEQUENCE [LARGE SCALE GENOMIC DNA]</scope>
    <source>
        <strain evidence="7 8">EA1</strain>
    </source>
</reference>
<proteinExistence type="inferred from homology"/>
<dbReference type="InterPro" id="IPR051316">
    <property type="entry name" value="Zinc-reg_GTPase_activator"/>
</dbReference>
<evidence type="ECO:0000256" key="2">
    <source>
        <dbReference type="ARBA" id="ARBA00022801"/>
    </source>
</evidence>
<dbReference type="Gene3D" id="3.40.50.300">
    <property type="entry name" value="P-loop containing nucleotide triphosphate hydrolases"/>
    <property type="match status" value="1"/>
</dbReference>
<keyword evidence="2" id="KW-0378">Hydrolase</keyword>
<dbReference type="InterPro" id="IPR011629">
    <property type="entry name" value="CobW-like_C"/>
</dbReference>
<evidence type="ECO:0000256" key="4">
    <source>
        <dbReference type="ARBA" id="ARBA00034320"/>
    </source>
</evidence>